<protein>
    <submittedName>
        <fullName evidence="7">Glycoside hydrolase family 97 protein</fullName>
    </submittedName>
</protein>
<dbReference type="InterPro" id="IPR029486">
    <property type="entry name" value="GH97_N"/>
</dbReference>
<dbReference type="PANTHER" id="PTHR35803:SF2">
    <property type="entry name" value="RETAINING ALPHA-GALACTOSIDASE"/>
    <property type="match status" value="1"/>
</dbReference>
<evidence type="ECO:0000313" key="7">
    <source>
        <dbReference type="EMBL" id="MTW09981.1"/>
    </source>
</evidence>
<accession>A0A6L6QD24</accession>
<feature type="domain" description="Glycosyl-hydrolase 97 catalytic" evidence="4">
    <location>
        <begin position="311"/>
        <end position="453"/>
    </location>
</feature>
<comment type="caution">
    <text evidence="7">The sequence shown here is derived from an EMBL/GenBank/DDBJ whole genome shotgun (WGS) entry which is preliminary data.</text>
</comment>
<dbReference type="GO" id="GO:0016798">
    <property type="term" value="F:hydrolase activity, acting on glycosyl bonds"/>
    <property type="evidence" value="ECO:0007669"/>
    <property type="project" value="UniProtKB-KW"/>
</dbReference>
<feature type="domain" description="Glycosyl-hydrolase 97 C-terminal oligomerisation" evidence="6">
    <location>
        <begin position="548"/>
        <end position="634"/>
    </location>
</feature>
<name>A0A6L6QD24_9BURK</name>
<sequence length="635" mass="69337">MKKLSAFLGLAMASGAVLALESPNKQLDVSVVVNPDKTLSYSVERNGQAVLLPSPLGLNLAGVDFSHGLKLVNTSPVQPVAEQYEMAVGKRRDIQYRANEQVYSFVNAAGNKMDVAFRVSDDGVAFRYVVADAAIPLKRFISEASGFAFDAKTRAFLQPLAVAKSGWGKTNPSYEEHYLVDIPVGQPAPLKSGWAFPALFRSGDTWVALTEANMDGSFHASRLATDSPGGVYRIDGPTPKEVFSKGKLLAETKGTLSTPWRVVAVGALGTVMNSTLGTDLAAPAIKFDAKLVQPGHASWSWPLLKDGATVYDVQKKFIDYAADMKWDYTLVDAEWDKQIGYDKMAELAGYAAAKGVSLLVWYNSAGDWNTAPQTPRNKLLTHDGRQKEFARLRDMGIKGVKVDFFGADGVSMIQYYVDILKDAANAGLLVNFHGATLPRGLERTYPNLMTAEAIRGLEFTTFDQKDEDVVAGHAVNAAMIRNLFDPMDFTPMVFGDKPNIKRTTRDGFELAESVLFLSGIQHFAEIPEGMAAVPEYVRGFLRDLPRRWDDSRFLAGYPGSHVIVARKAGNSWYVAGINADKSERTVELDLSFIGNRKGVMISDGAGEREFSQKELAAGKARVTIKPRGGFVAVFR</sequence>
<evidence type="ECO:0000259" key="6">
    <source>
        <dbReference type="Pfam" id="PF14509"/>
    </source>
</evidence>
<dbReference type="Proteomes" id="UP000472320">
    <property type="component" value="Unassembled WGS sequence"/>
</dbReference>
<evidence type="ECO:0000256" key="3">
    <source>
        <dbReference type="SAM" id="SignalP"/>
    </source>
</evidence>
<dbReference type="Pfam" id="PF14509">
    <property type="entry name" value="GH97_C"/>
    <property type="match status" value="1"/>
</dbReference>
<keyword evidence="3" id="KW-0732">Signal</keyword>
<dbReference type="InterPro" id="IPR019563">
    <property type="entry name" value="GH97_catalytic"/>
</dbReference>
<evidence type="ECO:0000259" key="4">
    <source>
        <dbReference type="Pfam" id="PF10566"/>
    </source>
</evidence>
<gene>
    <name evidence="7" type="ORF">GM658_05155</name>
</gene>
<dbReference type="InterPro" id="IPR017853">
    <property type="entry name" value="GH"/>
</dbReference>
<dbReference type="GO" id="GO:0030246">
    <property type="term" value="F:carbohydrate binding"/>
    <property type="evidence" value="ECO:0007669"/>
    <property type="project" value="InterPro"/>
</dbReference>
<dbReference type="InterPro" id="IPR029483">
    <property type="entry name" value="GH97_C"/>
</dbReference>
<dbReference type="Gene3D" id="2.60.40.1180">
    <property type="entry name" value="Golgi alpha-mannosidase II"/>
    <property type="match status" value="1"/>
</dbReference>
<keyword evidence="8" id="KW-1185">Reference proteome</keyword>
<dbReference type="InterPro" id="IPR013780">
    <property type="entry name" value="Glyco_hydro_b"/>
</dbReference>
<feature type="domain" description="Glycosyl-hydrolase 97 N-terminal" evidence="5">
    <location>
        <begin position="20"/>
        <end position="283"/>
    </location>
</feature>
<dbReference type="Pfam" id="PF10566">
    <property type="entry name" value="Glyco_hydro_97"/>
    <property type="match status" value="1"/>
</dbReference>
<dbReference type="AlphaFoldDB" id="A0A6L6QD24"/>
<dbReference type="OrthoDB" id="57532at2"/>
<keyword evidence="1 7" id="KW-0378">Hydrolase</keyword>
<dbReference type="RefSeq" id="WP_155452934.1">
    <property type="nucleotide sequence ID" value="NZ_WNKX01000003.1"/>
</dbReference>
<dbReference type="InterPro" id="IPR014718">
    <property type="entry name" value="GH-type_carb-bd"/>
</dbReference>
<evidence type="ECO:0000256" key="2">
    <source>
        <dbReference type="ARBA" id="ARBA00023295"/>
    </source>
</evidence>
<dbReference type="EMBL" id="WNKX01000003">
    <property type="protein sequence ID" value="MTW09981.1"/>
    <property type="molecule type" value="Genomic_DNA"/>
</dbReference>
<evidence type="ECO:0000259" key="5">
    <source>
        <dbReference type="Pfam" id="PF14508"/>
    </source>
</evidence>
<organism evidence="7 8">
    <name type="scientific">Massilia eburnea</name>
    <dbReference type="NCBI Taxonomy" id="1776165"/>
    <lineage>
        <taxon>Bacteria</taxon>
        <taxon>Pseudomonadati</taxon>
        <taxon>Pseudomonadota</taxon>
        <taxon>Betaproteobacteria</taxon>
        <taxon>Burkholderiales</taxon>
        <taxon>Oxalobacteraceae</taxon>
        <taxon>Telluria group</taxon>
        <taxon>Massilia</taxon>
    </lineage>
</organism>
<dbReference type="SUPFAM" id="SSF51445">
    <property type="entry name" value="(Trans)glycosidases"/>
    <property type="match status" value="1"/>
</dbReference>
<evidence type="ECO:0000256" key="1">
    <source>
        <dbReference type="ARBA" id="ARBA00022801"/>
    </source>
</evidence>
<dbReference type="Gene3D" id="3.20.20.70">
    <property type="entry name" value="Aldolase class I"/>
    <property type="match status" value="1"/>
</dbReference>
<dbReference type="InterPro" id="IPR013785">
    <property type="entry name" value="Aldolase_TIM"/>
</dbReference>
<keyword evidence="2" id="KW-0326">Glycosidase</keyword>
<proteinExistence type="predicted"/>
<dbReference type="Pfam" id="PF14508">
    <property type="entry name" value="GH97_N"/>
    <property type="match status" value="1"/>
</dbReference>
<dbReference type="PANTHER" id="PTHR35803">
    <property type="entry name" value="GLUCAN 1,4-ALPHA-GLUCOSIDASE SUSB-RELATED"/>
    <property type="match status" value="1"/>
</dbReference>
<feature type="signal peptide" evidence="3">
    <location>
        <begin position="1"/>
        <end position="19"/>
    </location>
</feature>
<dbReference type="Gene3D" id="2.70.98.10">
    <property type="match status" value="1"/>
</dbReference>
<evidence type="ECO:0000313" key="8">
    <source>
        <dbReference type="Proteomes" id="UP000472320"/>
    </source>
</evidence>
<reference evidence="7 8" key="1">
    <citation type="submission" date="2019-11" db="EMBL/GenBank/DDBJ databases">
        <title>Type strains purchased from KCTC, JCM and DSMZ.</title>
        <authorList>
            <person name="Lu H."/>
        </authorList>
    </citation>
    <scope>NUCLEOTIDE SEQUENCE [LARGE SCALE GENOMIC DNA]</scope>
    <source>
        <strain evidence="7 8">JCM 31587</strain>
    </source>
</reference>
<feature type="chain" id="PRO_5027094954" evidence="3">
    <location>
        <begin position="20"/>
        <end position="635"/>
    </location>
</feature>
<dbReference type="InterPro" id="IPR052720">
    <property type="entry name" value="Glycosyl_hydrolase_97"/>
</dbReference>